<organism evidence="1 2">
    <name type="scientific">Carnobacterium viridans</name>
    <dbReference type="NCBI Taxonomy" id="174587"/>
    <lineage>
        <taxon>Bacteria</taxon>
        <taxon>Bacillati</taxon>
        <taxon>Bacillota</taxon>
        <taxon>Bacilli</taxon>
        <taxon>Lactobacillales</taxon>
        <taxon>Carnobacteriaceae</taxon>
        <taxon>Carnobacterium</taxon>
    </lineage>
</organism>
<dbReference type="Gene3D" id="3.20.80.10">
    <property type="entry name" value="Regulatory factor, effector binding domain"/>
    <property type="match status" value="1"/>
</dbReference>
<protein>
    <submittedName>
        <fullName evidence="1">Uncharacterized protein</fullName>
    </submittedName>
</protein>
<keyword evidence="2" id="KW-1185">Reference proteome</keyword>
<name>A0A1H0ZMX3_9LACT</name>
<accession>A0A1H0ZMX3</accession>
<dbReference type="Proteomes" id="UP000199481">
    <property type="component" value="Unassembled WGS sequence"/>
</dbReference>
<proteinExistence type="predicted"/>
<evidence type="ECO:0000313" key="2">
    <source>
        <dbReference type="Proteomes" id="UP000199481"/>
    </source>
</evidence>
<dbReference type="InterPro" id="IPR011256">
    <property type="entry name" value="Reg_factor_effector_dom_sf"/>
</dbReference>
<sequence length="197" mass="22094">MAEIKLTEHYSATNIPEIVHTEAVNYLSILGKGAPGSTEFYRKKALVADISKKLDQQINVPVIEVQYWYAKGAKPANIADFYTANPLSLLEYRIMTKTSQLLTKEEIEEIITASSSSNKKSSDILEPFSIPAQTVIQVMHHGPFSDELRTLADLERNAEQNGVRRSGSHLEIHLDSFTAKTPQDTLRTILRDPVRKV</sequence>
<evidence type="ECO:0000313" key="1">
    <source>
        <dbReference type="EMBL" id="SDQ28752.1"/>
    </source>
</evidence>
<dbReference type="AlphaFoldDB" id="A0A1H0ZMX3"/>
<dbReference type="EMBL" id="FNJW01000008">
    <property type="protein sequence ID" value="SDQ28752.1"/>
    <property type="molecule type" value="Genomic_DNA"/>
</dbReference>
<reference evidence="2" key="1">
    <citation type="submission" date="2016-10" db="EMBL/GenBank/DDBJ databases">
        <authorList>
            <person name="Varghese N."/>
            <person name="Submissions S."/>
        </authorList>
    </citation>
    <scope>NUCLEOTIDE SEQUENCE [LARGE SCALE GENOMIC DNA]</scope>
    <source>
        <strain evidence="2">MPL-11</strain>
    </source>
</reference>
<dbReference type="RefSeq" id="WP_089977010.1">
    <property type="nucleotide sequence ID" value="NZ_CP084916.1"/>
</dbReference>
<dbReference type="OrthoDB" id="4772335at2"/>
<gene>
    <name evidence="1" type="ORF">SAMN04487752_1615</name>
</gene>